<dbReference type="InParanoid" id="A0A409XB01"/>
<sequence>MTAIPIDLPPMVEATIATCSQFQIVVVGKSGVGKSSLIKHIFNIAVEDIDIFNDCARKADITYGHTSESNMRFILHDSLGFEPGTIENWEIVEKFLWERNVASLPLQVRVHAIWYLLYF</sequence>
<feature type="domain" description="G" evidence="1">
    <location>
        <begin position="23"/>
        <end position="99"/>
    </location>
</feature>
<dbReference type="Gene3D" id="3.40.50.300">
    <property type="entry name" value="P-loop containing nucleotide triphosphate hydrolases"/>
    <property type="match status" value="1"/>
</dbReference>
<dbReference type="SUPFAM" id="SSF52540">
    <property type="entry name" value="P-loop containing nucleoside triphosphate hydrolases"/>
    <property type="match status" value="1"/>
</dbReference>
<dbReference type="AlphaFoldDB" id="A0A409XB01"/>
<dbReference type="Proteomes" id="UP000283269">
    <property type="component" value="Unassembled WGS sequence"/>
</dbReference>
<protein>
    <recommendedName>
        <fullName evidence="1">G domain-containing protein</fullName>
    </recommendedName>
</protein>
<accession>A0A409XB01</accession>
<evidence type="ECO:0000313" key="3">
    <source>
        <dbReference type="Proteomes" id="UP000283269"/>
    </source>
</evidence>
<reference evidence="2 3" key="1">
    <citation type="journal article" date="2018" name="Evol. Lett.">
        <title>Horizontal gene cluster transfer increased hallucinogenic mushroom diversity.</title>
        <authorList>
            <person name="Reynolds H.T."/>
            <person name="Vijayakumar V."/>
            <person name="Gluck-Thaler E."/>
            <person name="Korotkin H.B."/>
            <person name="Matheny P.B."/>
            <person name="Slot J.C."/>
        </authorList>
    </citation>
    <scope>NUCLEOTIDE SEQUENCE [LARGE SCALE GENOMIC DNA]</scope>
    <source>
        <strain evidence="2 3">2631</strain>
    </source>
</reference>
<keyword evidence="3" id="KW-1185">Reference proteome</keyword>
<dbReference type="EMBL" id="NHYD01002185">
    <property type="protein sequence ID" value="PPQ87925.1"/>
    <property type="molecule type" value="Genomic_DNA"/>
</dbReference>
<organism evidence="2 3">
    <name type="scientific">Psilocybe cyanescens</name>
    <dbReference type="NCBI Taxonomy" id="93625"/>
    <lineage>
        <taxon>Eukaryota</taxon>
        <taxon>Fungi</taxon>
        <taxon>Dikarya</taxon>
        <taxon>Basidiomycota</taxon>
        <taxon>Agaricomycotina</taxon>
        <taxon>Agaricomycetes</taxon>
        <taxon>Agaricomycetidae</taxon>
        <taxon>Agaricales</taxon>
        <taxon>Agaricineae</taxon>
        <taxon>Strophariaceae</taxon>
        <taxon>Psilocybe</taxon>
    </lineage>
</organism>
<dbReference type="CDD" id="cd00882">
    <property type="entry name" value="Ras_like_GTPase"/>
    <property type="match status" value="1"/>
</dbReference>
<name>A0A409XB01_PSICY</name>
<dbReference type="Pfam" id="PF01926">
    <property type="entry name" value="MMR_HSR1"/>
    <property type="match status" value="1"/>
</dbReference>
<dbReference type="InterPro" id="IPR027417">
    <property type="entry name" value="P-loop_NTPase"/>
</dbReference>
<comment type="caution">
    <text evidence="2">The sequence shown here is derived from an EMBL/GenBank/DDBJ whole genome shotgun (WGS) entry which is preliminary data.</text>
</comment>
<dbReference type="OrthoDB" id="391988at2759"/>
<evidence type="ECO:0000313" key="2">
    <source>
        <dbReference type="EMBL" id="PPQ87925.1"/>
    </source>
</evidence>
<dbReference type="InterPro" id="IPR006073">
    <property type="entry name" value="GTP-bd"/>
</dbReference>
<proteinExistence type="predicted"/>
<dbReference type="GO" id="GO:0005525">
    <property type="term" value="F:GTP binding"/>
    <property type="evidence" value="ECO:0007669"/>
    <property type="project" value="InterPro"/>
</dbReference>
<evidence type="ECO:0000259" key="1">
    <source>
        <dbReference type="Pfam" id="PF01926"/>
    </source>
</evidence>
<gene>
    <name evidence="2" type="ORF">CVT25_001193</name>
</gene>